<dbReference type="STRING" id="229920.ADM99_11825"/>
<dbReference type="InterPro" id="IPR050515">
    <property type="entry name" value="Beta-lactam/transpept"/>
</dbReference>
<evidence type="ECO:0000259" key="15">
    <source>
        <dbReference type="Pfam" id="PF05223"/>
    </source>
</evidence>
<sequence length="762" mass="83583">MLTAKYTAIRTIWMIIICVMLVSACTPSTFSNRNITTVIPTRNPSANSADAQTAVLKFIEAWKSENYTMMYDLITTVSRDAISPADFEKRYRDTAQNLGYDDLDGSVLSVMPGEHVTQVNTRVVYHTAVFGDISRDILMNVTKEDNEWRIQWEDGLILPELRGGNFLTSEYASSGRGDIYDRNGAPIATQIDAMAVGLKPAELLKPQEGNLLVALTKLTGRTSDSILKQLNKHRDADYVPISEVSAQAVQKMSDELGLLRGLVLTPYKGRFYFQEGVAPQAVGYLLKISPEQLEEYRRKGYSGEETVGVSGLEAWAENRLAGIRGGSVYVRDAKGNILTRLANANSKAPEYLYTTLDRDLQLQAQRAIEGYRGAIVVMERDTGNILAMVSAPSYDANLFETNNFNSGYLLNEAINDPDRRLLNRVTQGAYPMGSIFKIVTMTAALESGYYRSNTTYDCGYRFTELAGTTLYDWTYTYQKSPSGKIDLIGGLVRSCNPYFWHIGLDLFQKGEANDMVNHAVKYGLGKPTGIKELEEVSGQVLDPHNEGDAVQLAIGQGSMLATPLQVAVMISAIGNGGSLYRPQIVSKFTSADGSITYSTSPEVVSHLDERPQIMDVIRNAMRRVVTDEHGTAQAALAGIQIPIYGKTGTASTAQEEPHSWFAGYTDAAKETKKPDITVVVLAENGGEGSMVAAPIFRRIIEIYYNGRPSKLFPWESSLYVAREPTPTAVPTGEITETPGNLTEDKPTPVAPSPILATATPES</sequence>
<feature type="domain" description="Penicillin-binding protein dimerisation" evidence="14">
    <location>
        <begin position="174"/>
        <end position="340"/>
    </location>
</feature>
<keyword evidence="7" id="KW-0573">Peptidoglycan synthesis</keyword>
<protein>
    <recommendedName>
        <fullName evidence="18">Penicillin-binding protein</fullName>
    </recommendedName>
</protein>
<evidence type="ECO:0000313" key="17">
    <source>
        <dbReference type="Proteomes" id="UP000050430"/>
    </source>
</evidence>
<dbReference type="GO" id="GO:0046677">
    <property type="term" value="P:response to antibiotic"/>
    <property type="evidence" value="ECO:0007669"/>
    <property type="project" value="InterPro"/>
</dbReference>
<comment type="caution">
    <text evidence="16">The sequence shown here is derived from an EMBL/GenBank/DDBJ whole genome shotgun (WGS) entry which is preliminary data.</text>
</comment>
<dbReference type="RefSeq" id="WP_062422707.1">
    <property type="nucleotide sequence ID" value="NZ_BBYA01000011.1"/>
</dbReference>
<accession>A0A0P6WM98</accession>
<evidence type="ECO:0000256" key="4">
    <source>
        <dbReference type="ARBA" id="ARBA00022475"/>
    </source>
</evidence>
<dbReference type="GO" id="GO:0071555">
    <property type="term" value="P:cell wall organization"/>
    <property type="evidence" value="ECO:0007669"/>
    <property type="project" value="UniProtKB-KW"/>
</dbReference>
<evidence type="ECO:0000256" key="3">
    <source>
        <dbReference type="ARBA" id="ARBA00007171"/>
    </source>
</evidence>
<feature type="transmembrane region" description="Helical" evidence="12">
    <location>
        <begin position="12"/>
        <end position="30"/>
    </location>
</feature>
<comment type="similarity">
    <text evidence="3">Belongs to the transpeptidase family.</text>
</comment>
<name>A0A0P6WM98_9CHLR</name>
<dbReference type="Proteomes" id="UP000050430">
    <property type="component" value="Unassembled WGS sequence"/>
</dbReference>
<dbReference type="Gene3D" id="3.10.450.100">
    <property type="entry name" value="NTF2-like, domain 1"/>
    <property type="match status" value="1"/>
</dbReference>
<dbReference type="AlphaFoldDB" id="A0A0P6WM98"/>
<feature type="domain" description="Penicillin-binding protein transpeptidase" evidence="13">
    <location>
        <begin position="373"/>
        <end position="701"/>
    </location>
</feature>
<dbReference type="PANTHER" id="PTHR30627:SF2">
    <property type="entry name" value="PEPTIDOGLYCAN D,D-TRANSPEPTIDASE MRDA"/>
    <property type="match status" value="1"/>
</dbReference>
<dbReference type="SUPFAM" id="SSF56519">
    <property type="entry name" value="Penicillin binding protein dimerisation domain"/>
    <property type="match status" value="1"/>
</dbReference>
<dbReference type="SUPFAM" id="SSF56601">
    <property type="entry name" value="beta-lactamase/transpeptidase-like"/>
    <property type="match status" value="1"/>
</dbReference>
<evidence type="ECO:0000256" key="6">
    <source>
        <dbReference type="ARBA" id="ARBA00022960"/>
    </source>
</evidence>
<keyword evidence="6" id="KW-0133">Cell shape</keyword>
<evidence type="ECO:0000256" key="10">
    <source>
        <dbReference type="ARBA" id="ARBA00023316"/>
    </source>
</evidence>
<dbReference type="Gene3D" id="3.30.1390.30">
    <property type="entry name" value="Penicillin-binding protein 2a, domain 3"/>
    <property type="match status" value="1"/>
</dbReference>
<dbReference type="InterPro" id="IPR001460">
    <property type="entry name" value="PCN-bd_Tpept"/>
</dbReference>
<comment type="subcellular location">
    <subcellularLocation>
        <location evidence="2">Cell membrane</location>
    </subcellularLocation>
    <subcellularLocation>
        <location evidence="1">Membrane</location>
        <topology evidence="1">Single-pass membrane protein</topology>
    </subcellularLocation>
</comment>
<keyword evidence="10" id="KW-0961">Cell wall biogenesis/degradation</keyword>
<dbReference type="InterPro" id="IPR005311">
    <property type="entry name" value="PBP_dimer"/>
</dbReference>
<dbReference type="GO" id="GO:0008658">
    <property type="term" value="F:penicillin binding"/>
    <property type="evidence" value="ECO:0007669"/>
    <property type="project" value="InterPro"/>
</dbReference>
<dbReference type="InterPro" id="IPR036138">
    <property type="entry name" value="PBP_dimer_sf"/>
</dbReference>
<dbReference type="GO" id="GO:0005886">
    <property type="term" value="C:plasma membrane"/>
    <property type="evidence" value="ECO:0007669"/>
    <property type="project" value="UniProtKB-SubCell"/>
</dbReference>
<dbReference type="Gene3D" id="3.40.710.10">
    <property type="entry name" value="DD-peptidase/beta-lactamase superfamily"/>
    <property type="match status" value="1"/>
</dbReference>
<reference evidence="16 17" key="1">
    <citation type="submission" date="2015-07" db="EMBL/GenBank/DDBJ databases">
        <title>Genome sequence of Leptolinea tardivitalis DSM 16556.</title>
        <authorList>
            <person name="Hemp J."/>
            <person name="Ward L.M."/>
            <person name="Pace L.A."/>
            <person name="Fischer W.W."/>
        </authorList>
    </citation>
    <scope>NUCLEOTIDE SEQUENCE [LARGE SCALE GENOMIC DNA]</scope>
    <source>
        <strain evidence="16 17">YMTK-2</strain>
    </source>
</reference>
<dbReference type="PANTHER" id="PTHR30627">
    <property type="entry name" value="PEPTIDOGLYCAN D,D-TRANSPEPTIDASE"/>
    <property type="match status" value="1"/>
</dbReference>
<gene>
    <name evidence="16" type="ORF">ADM99_11825</name>
</gene>
<dbReference type="Pfam" id="PF00905">
    <property type="entry name" value="Transpeptidase"/>
    <property type="match status" value="1"/>
</dbReference>
<dbReference type="InterPro" id="IPR007887">
    <property type="entry name" value="MecA_N"/>
</dbReference>
<evidence type="ECO:0000259" key="14">
    <source>
        <dbReference type="Pfam" id="PF03717"/>
    </source>
</evidence>
<dbReference type="EMBL" id="LGCK01000012">
    <property type="protein sequence ID" value="KPL70984.1"/>
    <property type="molecule type" value="Genomic_DNA"/>
</dbReference>
<evidence type="ECO:0000259" key="13">
    <source>
        <dbReference type="Pfam" id="PF00905"/>
    </source>
</evidence>
<dbReference type="Pfam" id="PF05223">
    <property type="entry name" value="MecA_N"/>
    <property type="match status" value="1"/>
</dbReference>
<dbReference type="SUPFAM" id="SSF54427">
    <property type="entry name" value="NTF2-like"/>
    <property type="match status" value="1"/>
</dbReference>
<evidence type="ECO:0000256" key="5">
    <source>
        <dbReference type="ARBA" id="ARBA00022692"/>
    </source>
</evidence>
<dbReference type="PROSITE" id="PS51257">
    <property type="entry name" value="PROKAR_LIPOPROTEIN"/>
    <property type="match status" value="1"/>
</dbReference>
<organism evidence="16 17">
    <name type="scientific">Leptolinea tardivitalis</name>
    <dbReference type="NCBI Taxonomy" id="229920"/>
    <lineage>
        <taxon>Bacteria</taxon>
        <taxon>Bacillati</taxon>
        <taxon>Chloroflexota</taxon>
        <taxon>Anaerolineae</taxon>
        <taxon>Anaerolineales</taxon>
        <taxon>Anaerolineaceae</taxon>
        <taxon>Leptolinea</taxon>
    </lineage>
</organism>
<feature type="domain" description="NTF2-like N-terminal transpeptidase" evidence="15">
    <location>
        <begin position="51"/>
        <end position="163"/>
    </location>
</feature>
<evidence type="ECO:0000256" key="7">
    <source>
        <dbReference type="ARBA" id="ARBA00022984"/>
    </source>
</evidence>
<dbReference type="InterPro" id="IPR032710">
    <property type="entry name" value="NTF2-like_dom_sf"/>
</dbReference>
<keyword evidence="17" id="KW-1185">Reference proteome</keyword>
<dbReference type="InterPro" id="IPR012338">
    <property type="entry name" value="Beta-lactam/transpept-like"/>
</dbReference>
<proteinExistence type="inferred from homology"/>
<evidence type="ECO:0000256" key="1">
    <source>
        <dbReference type="ARBA" id="ARBA00004167"/>
    </source>
</evidence>
<dbReference type="GO" id="GO:0009252">
    <property type="term" value="P:peptidoglycan biosynthetic process"/>
    <property type="evidence" value="ECO:0007669"/>
    <property type="project" value="UniProtKB-KW"/>
</dbReference>
<dbReference type="GO" id="GO:0008360">
    <property type="term" value="P:regulation of cell shape"/>
    <property type="evidence" value="ECO:0007669"/>
    <property type="project" value="UniProtKB-KW"/>
</dbReference>
<evidence type="ECO:0000313" key="16">
    <source>
        <dbReference type="EMBL" id="KPL70984.1"/>
    </source>
</evidence>
<evidence type="ECO:0000256" key="12">
    <source>
        <dbReference type="SAM" id="Phobius"/>
    </source>
</evidence>
<evidence type="ECO:0000256" key="8">
    <source>
        <dbReference type="ARBA" id="ARBA00022989"/>
    </source>
</evidence>
<evidence type="ECO:0000256" key="9">
    <source>
        <dbReference type="ARBA" id="ARBA00023136"/>
    </source>
</evidence>
<keyword evidence="8 12" id="KW-1133">Transmembrane helix</keyword>
<dbReference type="GO" id="GO:0071972">
    <property type="term" value="F:peptidoglycan L,D-transpeptidase activity"/>
    <property type="evidence" value="ECO:0007669"/>
    <property type="project" value="TreeGrafter"/>
</dbReference>
<evidence type="ECO:0000256" key="11">
    <source>
        <dbReference type="SAM" id="MobiDB-lite"/>
    </source>
</evidence>
<dbReference type="Gene3D" id="3.90.1310.10">
    <property type="entry name" value="Penicillin-binding protein 2a (Domain 2)"/>
    <property type="match status" value="1"/>
</dbReference>
<evidence type="ECO:0008006" key="18">
    <source>
        <dbReference type="Google" id="ProtNLM"/>
    </source>
</evidence>
<feature type="region of interest" description="Disordered" evidence="11">
    <location>
        <begin position="727"/>
        <end position="762"/>
    </location>
</feature>
<dbReference type="OrthoDB" id="9770103at2"/>
<evidence type="ECO:0000256" key="2">
    <source>
        <dbReference type="ARBA" id="ARBA00004236"/>
    </source>
</evidence>
<keyword evidence="9 12" id="KW-0472">Membrane</keyword>
<keyword evidence="4" id="KW-1003">Cell membrane</keyword>
<dbReference type="Pfam" id="PF03717">
    <property type="entry name" value="PBP_dimer"/>
    <property type="match status" value="1"/>
</dbReference>
<keyword evidence="5 12" id="KW-0812">Transmembrane</keyword>